<accession>A0A8S5PW27</accession>
<protein>
    <submittedName>
        <fullName evidence="1">Uncharacterized protein</fullName>
    </submittedName>
</protein>
<dbReference type="EMBL" id="BK015520">
    <property type="protein sequence ID" value="DAE10785.1"/>
    <property type="molecule type" value="Genomic_DNA"/>
</dbReference>
<sequence>MKVETKYNANQTVYFMHENRIKSSEVAIIDINIIANTNTTEIKYRVFNLPNFFLLEKEVFSSKKELLEYLENN</sequence>
<name>A0A8S5PW27_9CAUD</name>
<evidence type="ECO:0000313" key="1">
    <source>
        <dbReference type="EMBL" id="DAE10785.1"/>
    </source>
</evidence>
<proteinExistence type="predicted"/>
<reference evidence="1" key="1">
    <citation type="journal article" date="2021" name="Proc. Natl. Acad. Sci. U.S.A.">
        <title>A Catalog of Tens of Thousands of Viruses from Human Metagenomes Reveals Hidden Associations with Chronic Diseases.</title>
        <authorList>
            <person name="Tisza M.J."/>
            <person name="Buck C.B."/>
        </authorList>
    </citation>
    <scope>NUCLEOTIDE SEQUENCE</scope>
    <source>
        <strain evidence="1">CtRNB7</strain>
    </source>
</reference>
<organism evidence="1">
    <name type="scientific">Siphoviridae sp. ctRNB7</name>
    <dbReference type="NCBI Taxonomy" id="2825502"/>
    <lineage>
        <taxon>Viruses</taxon>
        <taxon>Duplodnaviria</taxon>
        <taxon>Heunggongvirae</taxon>
        <taxon>Uroviricota</taxon>
        <taxon>Caudoviricetes</taxon>
    </lineage>
</organism>